<protein>
    <recommendedName>
        <fullName evidence="5">28S ribosomal protein S18b, mitochondrial</fullName>
    </recommendedName>
</protein>
<dbReference type="OrthoDB" id="21463at2759"/>
<keyword evidence="2" id="KW-0812">Transmembrane</keyword>
<dbReference type="GO" id="GO:0032543">
    <property type="term" value="P:mitochondrial translation"/>
    <property type="evidence" value="ECO:0007669"/>
    <property type="project" value="InterPro"/>
</dbReference>
<evidence type="ECO:0008006" key="5">
    <source>
        <dbReference type="Google" id="ProtNLM"/>
    </source>
</evidence>
<keyword evidence="4" id="KW-1185">Reference proteome</keyword>
<dbReference type="GO" id="GO:0003735">
    <property type="term" value="F:structural constituent of ribosome"/>
    <property type="evidence" value="ECO:0007669"/>
    <property type="project" value="InterPro"/>
</dbReference>
<evidence type="ECO:0000256" key="2">
    <source>
        <dbReference type="SAM" id="Phobius"/>
    </source>
</evidence>
<dbReference type="EMBL" id="CAJPEV010000403">
    <property type="protein sequence ID" value="CAG0884927.1"/>
    <property type="molecule type" value="Genomic_DNA"/>
</dbReference>
<dbReference type="EMBL" id="LR899920">
    <property type="protein sequence ID" value="CAD7243299.1"/>
    <property type="molecule type" value="Genomic_DNA"/>
</dbReference>
<dbReference type="InterPro" id="IPR040054">
    <property type="entry name" value="MRPS18B"/>
</dbReference>
<accession>A0A7R8X3Z8</accession>
<evidence type="ECO:0000313" key="4">
    <source>
        <dbReference type="Proteomes" id="UP000677054"/>
    </source>
</evidence>
<sequence length="306" mass="35641">MHDSSKDRTVQIPVETSMRYMTSEAYKETYGDHLVWQLYRRNFKGQFPPKRTRQTCIRKGVIATGNPCPICRDEYLVLDYRNIKLLHQFLCPHTGQILRYSTEPLGRNPRQGTQLLRTQVYQDQVLHQVRLGTWPSWGMQVYVQVVQETSLEDSHLPLEEASFLEAPSFLQVPLGVVEELVGSRQLPLASHQKFILGSLCSCLILLKMVLFLNLHLQLLHFLLFLLLLLVHFLFLMEICDWPSNIHKESMTGMQQTTCEEEWAHLLYMKLFLGGRLPRHSKYLPQHGERTSSMYHSPGKGIRYSPF</sequence>
<feature type="transmembrane region" description="Helical" evidence="2">
    <location>
        <begin position="194"/>
        <end position="212"/>
    </location>
</feature>
<feature type="region of interest" description="Disordered" evidence="1">
    <location>
        <begin position="287"/>
        <end position="306"/>
    </location>
</feature>
<dbReference type="InterPro" id="IPR036870">
    <property type="entry name" value="Ribosomal_bS18_sf"/>
</dbReference>
<dbReference type="Gene3D" id="4.10.640.10">
    <property type="entry name" value="Ribosomal protein S18"/>
    <property type="match status" value="1"/>
</dbReference>
<feature type="transmembrane region" description="Helical" evidence="2">
    <location>
        <begin position="218"/>
        <end position="239"/>
    </location>
</feature>
<organism evidence="3">
    <name type="scientific">Darwinula stevensoni</name>
    <dbReference type="NCBI Taxonomy" id="69355"/>
    <lineage>
        <taxon>Eukaryota</taxon>
        <taxon>Metazoa</taxon>
        <taxon>Ecdysozoa</taxon>
        <taxon>Arthropoda</taxon>
        <taxon>Crustacea</taxon>
        <taxon>Oligostraca</taxon>
        <taxon>Ostracoda</taxon>
        <taxon>Podocopa</taxon>
        <taxon>Podocopida</taxon>
        <taxon>Darwinulocopina</taxon>
        <taxon>Darwinuloidea</taxon>
        <taxon>Darwinulidae</taxon>
        <taxon>Darwinula</taxon>
    </lineage>
</organism>
<name>A0A7R8X3Z8_9CRUS</name>
<dbReference type="SUPFAM" id="SSF46911">
    <property type="entry name" value="Ribosomal protein S18"/>
    <property type="match status" value="1"/>
</dbReference>
<dbReference type="Proteomes" id="UP000677054">
    <property type="component" value="Unassembled WGS sequence"/>
</dbReference>
<evidence type="ECO:0000256" key="1">
    <source>
        <dbReference type="SAM" id="MobiDB-lite"/>
    </source>
</evidence>
<dbReference type="AlphaFoldDB" id="A0A7R8X3Z8"/>
<reference evidence="3" key="1">
    <citation type="submission" date="2020-11" db="EMBL/GenBank/DDBJ databases">
        <authorList>
            <person name="Tran Van P."/>
        </authorList>
    </citation>
    <scope>NUCLEOTIDE SEQUENCE</scope>
</reference>
<gene>
    <name evidence="3" type="ORF">DSTB1V02_LOCUS3224</name>
</gene>
<keyword evidence="2" id="KW-1133">Transmembrane helix</keyword>
<evidence type="ECO:0000313" key="3">
    <source>
        <dbReference type="EMBL" id="CAD7243299.1"/>
    </source>
</evidence>
<dbReference type="PANTHER" id="PTHR13329:SF2">
    <property type="entry name" value="SMALL RIBOSOMAL SUBUNIT PROTEIN MS40"/>
    <property type="match status" value="1"/>
</dbReference>
<dbReference type="GO" id="GO:0005739">
    <property type="term" value="C:mitochondrion"/>
    <property type="evidence" value="ECO:0007669"/>
    <property type="project" value="TreeGrafter"/>
</dbReference>
<proteinExistence type="predicted"/>
<dbReference type="PANTHER" id="PTHR13329">
    <property type="entry name" value="MITOCHONDRIAL RIBOSOMAL PROTEIN S18B"/>
    <property type="match status" value="1"/>
</dbReference>
<keyword evidence="2" id="KW-0472">Membrane</keyword>